<sequence length="576" mass="62759">MEGLQTRGFSVVKAPGNTPSPAVGESQGVASIPKISPIIDIKGSVAPSDGGGFYGLFAISGNSVDALGKATWTIDTETALRLAGLEEELKQDEEVDNPPKHPEEMSARRKWALHAVPAARLAKEAAAKAEKKAEEELEKAKTEAEVHRKAVMKSNERMDMGLKNSTIRMAKATAKAKKKAKEELEKTKAEAKVMKAAKEKALEEAMELTEEAAKEAARLEAAKAAEEAAKLKSEKAAEEVAKLKTEKAAEEAAKLKTEKAAEEAAKLKTVKAAEEAARTKALKEAGDAHFERLKAAEEISRLEAEKLAVEAVRKAEEEAERLKAEKIAKAQTLAAKAITELAIALMAATKANEAQEVARAKVSRDADFPRLIGTDDTGQAVRIPRIFGKRRSLGSQEKPPAKRSCMFLEEAEFINKQKLRLFEEAEFINKQKLWLLEREVAELKKLVPAYSRRQQKSSAVGEPSNLSKGVTEEGPPSTACEFLPEAASTAAARLFGEDGLQRGLNNEQFGRVLADNERLWRLVQTMEKKINTMSTDIKIISERQSLPPPPMPNPAAARTMTGVERCRETPCSHCPT</sequence>
<feature type="region of interest" description="Disordered" evidence="2">
    <location>
        <begin position="452"/>
        <end position="477"/>
    </location>
</feature>
<name>A0AAP0BPG7_9ASPA</name>
<dbReference type="AlphaFoldDB" id="A0AAP0BPG7"/>
<organism evidence="3 4">
    <name type="scientific">Platanthera zijinensis</name>
    <dbReference type="NCBI Taxonomy" id="2320716"/>
    <lineage>
        <taxon>Eukaryota</taxon>
        <taxon>Viridiplantae</taxon>
        <taxon>Streptophyta</taxon>
        <taxon>Embryophyta</taxon>
        <taxon>Tracheophyta</taxon>
        <taxon>Spermatophyta</taxon>
        <taxon>Magnoliopsida</taxon>
        <taxon>Liliopsida</taxon>
        <taxon>Asparagales</taxon>
        <taxon>Orchidaceae</taxon>
        <taxon>Orchidoideae</taxon>
        <taxon>Orchideae</taxon>
        <taxon>Orchidinae</taxon>
        <taxon>Platanthera</taxon>
    </lineage>
</organism>
<evidence type="ECO:0000313" key="3">
    <source>
        <dbReference type="EMBL" id="KAK8944806.1"/>
    </source>
</evidence>
<feature type="region of interest" description="Disordered" evidence="2">
    <location>
        <begin position="1"/>
        <end position="28"/>
    </location>
</feature>
<feature type="coiled-coil region" evidence="1">
    <location>
        <begin position="118"/>
        <end position="265"/>
    </location>
</feature>
<evidence type="ECO:0000313" key="4">
    <source>
        <dbReference type="Proteomes" id="UP001418222"/>
    </source>
</evidence>
<evidence type="ECO:0000256" key="2">
    <source>
        <dbReference type="SAM" id="MobiDB-lite"/>
    </source>
</evidence>
<dbReference type="EMBL" id="JBBWWQ010000006">
    <property type="protein sequence ID" value="KAK8944806.1"/>
    <property type="molecule type" value="Genomic_DNA"/>
</dbReference>
<reference evidence="3 4" key="1">
    <citation type="journal article" date="2022" name="Nat. Plants">
        <title>Genomes of leafy and leafless Platanthera orchids illuminate the evolution of mycoheterotrophy.</title>
        <authorList>
            <person name="Li M.H."/>
            <person name="Liu K.W."/>
            <person name="Li Z."/>
            <person name="Lu H.C."/>
            <person name="Ye Q.L."/>
            <person name="Zhang D."/>
            <person name="Wang J.Y."/>
            <person name="Li Y.F."/>
            <person name="Zhong Z.M."/>
            <person name="Liu X."/>
            <person name="Yu X."/>
            <person name="Liu D.K."/>
            <person name="Tu X.D."/>
            <person name="Liu B."/>
            <person name="Hao Y."/>
            <person name="Liao X.Y."/>
            <person name="Jiang Y.T."/>
            <person name="Sun W.H."/>
            <person name="Chen J."/>
            <person name="Chen Y.Q."/>
            <person name="Ai Y."/>
            <person name="Zhai J.W."/>
            <person name="Wu S.S."/>
            <person name="Zhou Z."/>
            <person name="Hsiao Y.Y."/>
            <person name="Wu W.L."/>
            <person name="Chen Y.Y."/>
            <person name="Lin Y.F."/>
            <person name="Hsu J.L."/>
            <person name="Li C.Y."/>
            <person name="Wang Z.W."/>
            <person name="Zhao X."/>
            <person name="Zhong W.Y."/>
            <person name="Ma X.K."/>
            <person name="Ma L."/>
            <person name="Huang J."/>
            <person name="Chen G.Z."/>
            <person name="Huang M.Z."/>
            <person name="Huang L."/>
            <person name="Peng D.H."/>
            <person name="Luo Y.B."/>
            <person name="Zou S.Q."/>
            <person name="Chen S.P."/>
            <person name="Lan S."/>
            <person name="Tsai W.C."/>
            <person name="Van de Peer Y."/>
            <person name="Liu Z.J."/>
        </authorList>
    </citation>
    <scope>NUCLEOTIDE SEQUENCE [LARGE SCALE GENOMIC DNA]</scope>
    <source>
        <strain evidence="3">Lor287</strain>
    </source>
</reference>
<protein>
    <submittedName>
        <fullName evidence="3">Uncharacterized protein</fullName>
    </submittedName>
</protein>
<dbReference type="Proteomes" id="UP001418222">
    <property type="component" value="Unassembled WGS sequence"/>
</dbReference>
<gene>
    <name evidence="3" type="ORF">KSP39_PZI008377</name>
</gene>
<keyword evidence="4" id="KW-1185">Reference proteome</keyword>
<evidence type="ECO:0000256" key="1">
    <source>
        <dbReference type="SAM" id="Coils"/>
    </source>
</evidence>
<comment type="caution">
    <text evidence="3">The sequence shown here is derived from an EMBL/GenBank/DDBJ whole genome shotgun (WGS) entry which is preliminary data.</text>
</comment>
<feature type="coiled-coil region" evidence="1">
    <location>
        <begin position="299"/>
        <end position="332"/>
    </location>
</feature>
<keyword evidence="1" id="KW-0175">Coiled coil</keyword>
<accession>A0AAP0BPG7</accession>
<proteinExistence type="predicted"/>